<proteinExistence type="predicted"/>
<dbReference type="EMBL" id="PDCK01000045">
    <property type="protein sequence ID" value="PRQ18289.1"/>
    <property type="molecule type" value="Genomic_DNA"/>
</dbReference>
<reference evidence="1 2" key="1">
    <citation type="journal article" date="2018" name="Nat. Genet.">
        <title>The Rosa genome provides new insights in the design of modern roses.</title>
        <authorList>
            <person name="Bendahmane M."/>
        </authorList>
    </citation>
    <scope>NUCLEOTIDE SEQUENCE [LARGE SCALE GENOMIC DNA]</scope>
    <source>
        <strain evidence="2">cv. Old Blush</strain>
    </source>
</reference>
<dbReference type="Proteomes" id="UP000238479">
    <property type="component" value="Chromosome 7"/>
</dbReference>
<evidence type="ECO:0000313" key="1">
    <source>
        <dbReference type="EMBL" id="PRQ18289.1"/>
    </source>
</evidence>
<name>A0A2P6P8P6_ROSCH</name>
<gene>
    <name evidence="1" type="ORF">RchiOBHm_Chr7g0204341</name>
</gene>
<dbReference type="Gramene" id="PRQ18289">
    <property type="protein sequence ID" value="PRQ18289"/>
    <property type="gene ID" value="RchiOBHm_Chr7g0204341"/>
</dbReference>
<organism evidence="1 2">
    <name type="scientific">Rosa chinensis</name>
    <name type="common">China rose</name>
    <dbReference type="NCBI Taxonomy" id="74649"/>
    <lineage>
        <taxon>Eukaryota</taxon>
        <taxon>Viridiplantae</taxon>
        <taxon>Streptophyta</taxon>
        <taxon>Embryophyta</taxon>
        <taxon>Tracheophyta</taxon>
        <taxon>Spermatophyta</taxon>
        <taxon>Magnoliopsida</taxon>
        <taxon>eudicotyledons</taxon>
        <taxon>Gunneridae</taxon>
        <taxon>Pentapetalae</taxon>
        <taxon>rosids</taxon>
        <taxon>fabids</taxon>
        <taxon>Rosales</taxon>
        <taxon>Rosaceae</taxon>
        <taxon>Rosoideae</taxon>
        <taxon>Rosoideae incertae sedis</taxon>
        <taxon>Rosa</taxon>
    </lineage>
</organism>
<protein>
    <submittedName>
        <fullName evidence="1">Uncharacterized protein</fullName>
    </submittedName>
</protein>
<dbReference type="AlphaFoldDB" id="A0A2P6P8P6"/>
<keyword evidence="2" id="KW-1185">Reference proteome</keyword>
<comment type="caution">
    <text evidence="1">The sequence shown here is derived from an EMBL/GenBank/DDBJ whole genome shotgun (WGS) entry which is preliminary data.</text>
</comment>
<sequence>MEVLKRSSISRRKLIGQQVSSWIQCLTASSGRGPCGPRRSCWYCHQLRQTATNQEHEQLRI</sequence>
<evidence type="ECO:0000313" key="2">
    <source>
        <dbReference type="Proteomes" id="UP000238479"/>
    </source>
</evidence>
<accession>A0A2P6P8P6</accession>